<feature type="transmembrane region" description="Helical" evidence="6">
    <location>
        <begin position="63"/>
        <end position="83"/>
    </location>
</feature>
<evidence type="ECO:0000256" key="4">
    <source>
        <dbReference type="ARBA" id="ARBA00023136"/>
    </source>
</evidence>
<dbReference type="RefSeq" id="WP_086996569.1">
    <property type="nucleotide sequence ID" value="NZ_FUHW01000022.1"/>
</dbReference>
<feature type="region of interest" description="Disordered" evidence="5">
    <location>
        <begin position="1"/>
        <end position="55"/>
    </location>
</feature>
<evidence type="ECO:0000256" key="2">
    <source>
        <dbReference type="ARBA" id="ARBA00022692"/>
    </source>
</evidence>
<feature type="compositionally biased region" description="Basic and acidic residues" evidence="5">
    <location>
        <begin position="1"/>
        <end position="13"/>
    </location>
</feature>
<organism evidence="8 9">
    <name type="scientific">Arthrobacter rhombi</name>
    <dbReference type="NCBI Taxonomy" id="71253"/>
    <lineage>
        <taxon>Bacteria</taxon>
        <taxon>Bacillati</taxon>
        <taxon>Actinomycetota</taxon>
        <taxon>Actinomycetes</taxon>
        <taxon>Micrococcales</taxon>
        <taxon>Micrococcaceae</taxon>
        <taxon>Arthrobacter</taxon>
    </lineage>
</organism>
<dbReference type="InterPro" id="IPR010445">
    <property type="entry name" value="LapA_dom"/>
</dbReference>
<reference evidence="8 9" key="1">
    <citation type="submission" date="2017-02" db="EMBL/GenBank/DDBJ databases">
        <authorList>
            <person name="Peterson S.W."/>
        </authorList>
    </citation>
    <scope>NUCLEOTIDE SEQUENCE [LARGE SCALE GENOMIC DNA]</scope>
    <source>
        <strain evidence="8 9">B Ar 00.02</strain>
    </source>
</reference>
<gene>
    <name evidence="8" type="ORF">FM101_05445</name>
</gene>
<feature type="domain" description="Lipopolysaccharide assembly protein A" evidence="7">
    <location>
        <begin position="84"/>
        <end position="137"/>
    </location>
</feature>
<feature type="compositionally biased region" description="Low complexity" evidence="5">
    <location>
        <begin position="24"/>
        <end position="40"/>
    </location>
</feature>
<keyword evidence="2 6" id="KW-0812">Transmembrane</keyword>
<proteinExistence type="predicted"/>
<evidence type="ECO:0000256" key="6">
    <source>
        <dbReference type="SAM" id="Phobius"/>
    </source>
</evidence>
<evidence type="ECO:0000256" key="5">
    <source>
        <dbReference type="SAM" id="MobiDB-lite"/>
    </source>
</evidence>
<protein>
    <recommendedName>
        <fullName evidence="7">Lipopolysaccharide assembly protein A domain-containing protein</fullName>
    </recommendedName>
</protein>
<keyword evidence="4 6" id="KW-0472">Membrane</keyword>
<evidence type="ECO:0000256" key="1">
    <source>
        <dbReference type="ARBA" id="ARBA00022475"/>
    </source>
</evidence>
<evidence type="ECO:0000259" key="7">
    <source>
        <dbReference type="Pfam" id="PF06305"/>
    </source>
</evidence>
<keyword evidence="3 6" id="KW-1133">Transmembrane helix</keyword>
<name>A0A1R4FS85_9MICC</name>
<feature type="transmembrane region" description="Helical" evidence="6">
    <location>
        <begin position="103"/>
        <end position="126"/>
    </location>
</feature>
<dbReference type="Pfam" id="PF06305">
    <property type="entry name" value="LapA_dom"/>
    <property type="match status" value="1"/>
</dbReference>
<evidence type="ECO:0000256" key="3">
    <source>
        <dbReference type="ARBA" id="ARBA00022989"/>
    </source>
</evidence>
<dbReference type="GO" id="GO:0005886">
    <property type="term" value="C:plasma membrane"/>
    <property type="evidence" value="ECO:0007669"/>
    <property type="project" value="InterPro"/>
</dbReference>
<dbReference type="Proteomes" id="UP000195913">
    <property type="component" value="Unassembled WGS sequence"/>
</dbReference>
<evidence type="ECO:0000313" key="8">
    <source>
        <dbReference type="EMBL" id="SJM58677.1"/>
    </source>
</evidence>
<keyword evidence="9" id="KW-1185">Reference proteome</keyword>
<dbReference type="EMBL" id="FUHW01000022">
    <property type="protein sequence ID" value="SJM58677.1"/>
    <property type="molecule type" value="Genomic_DNA"/>
</dbReference>
<accession>A0A1R4FS85</accession>
<dbReference type="AlphaFoldDB" id="A0A1R4FS85"/>
<evidence type="ECO:0000313" key="9">
    <source>
        <dbReference type="Proteomes" id="UP000195913"/>
    </source>
</evidence>
<keyword evidence="1" id="KW-1003">Cell membrane</keyword>
<sequence>MAKDPKPAKDPRKPATGTPVGDQPAGPTPAGVTPTGGTPANQPTGGTSAARAEDPLRVTRSGVMWTATVLALVFLVLLIIFIAQNTNTVQLRYFGWEGTVQLGLALFVGAVGGGIIVAIAGAARIVQLRSHARKAQPKAPKKAPKKG</sequence>